<evidence type="ECO:0000256" key="3">
    <source>
        <dbReference type="ARBA" id="ARBA00022801"/>
    </source>
</evidence>
<dbReference type="InterPro" id="IPR006680">
    <property type="entry name" value="Amidohydro-rel"/>
</dbReference>
<dbReference type="RefSeq" id="WP_343809873.1">
    <property type="nucleotide sequence ID" value="NZ_BAAADS010000001.1"/>
</dbReference>
<evidence type="ECO:0000256" key="2">
    <source>
        <dbReference type="ARBA" id="ARBA00022723"/>
    </source>
</evidence>
<sequence>MTYFIKADRFLLENEEKTNGYLQVEHNRFSSFVDGIPENAEVVDWSGYTIAPGLFDTHIHGINGHDIMDGTVEAVHGISDAILPLGVTRFLPTTLTSSKEALNDAVTAVTRAVKQGLKGAQSEGIFLEGPYFTEKHKGAQNPVYFRDPDYAEFQRWQELADGSIVKIALAPEREGSLEFIHAVRGEGVLPSLAHSDADFECCMSAVDSGAGNFVHLFNGMSGLHHREPGVAGAALTNQRAFAELICDGHHVHPDVAVLAERLKGDKLSLITDCMRAGLMPDGDYHLGEFPVVMKYGIARTETGSLAGSTLKLIDGIKNLHLWSGKALYEIWHRGSLSPAASLGRDDELGSIASGKIADYVVIDDDISVQAVAVAGDIKYRKNRQVDV</sequence>
<evidence type="ECO:0000313" key="7">
    <source>
        <dbReference type="EMBL" id="GAA0591470.1"/>
    </source>
</evidence>
<dbReference type="Proteomes" id="UP001500866">
    <property type="component" value="Unassembled WGS sequence"/>
</dbReference>
<evidence type="ECO:0000259" key="6">
    <source>
        <dbReference type="Pfam" id="PF01979"/>
    </source>
</evidence>
<evidence type="ECO:0000256" key="4">
    <source>
        <dbReference type="ARBA" id="ARBA00023277"/>
    </source>
</evidence>
<dbReference type="PANTHER" id="PTHR11113">
    <property type="entry name" value="N-ACETYLGLUCOSAMINE-6-PHOSPHATE DEACETYLASE"/>
    <property type="match status" value="1"/>
</dbReference>
<keyword evidence="4 5" id="KW-0119">Carbohydrate metabolism</keyword>
<dbReference type="InterPro" id="IPR032466">
    <property type="entry name" value="Metal_Hydrolase"/>
</dbReference>
<dbReference type="Gene3D" id="3.20.20.140">
    <property type="entry name" value="Metal-dependent hydrolases"/>
    <property type="match status" value="1"/>
</dbReference>
<accession>A0ABN1FIH1</accession>
<dbReference type="Gene3D" id="2.30.40.10">
    <property type="entry name" value="Urease, subunit C, domain 1"/>
    <property type="match status" value="1"/>
</dbReference>
<feature type="domain" description="Amidohydrolase-related" evidence="6">
    <location>
        <begin position="50"/>
        <end position="375"/>
    </location>
</feature>
<dbReference type="PIRSF" id="PIRSF038994">
    <property type="entry name" value="NagA"/>
    <property type="match status" value="1"/>
</dbReference>
<keyword evidence="2" id="KW-0479">Metal-binding</keyword>
<protein>
    <submittedName>
        <fullName evidence="7">N-acetylglucosamine-6-phosphate deacetylase</fullName>
    </submittedName>
</protein>
<keyword evidence="3 5" id="KW-0378">Hydrolase</keyword>
<evidence type="ECO:0000313" key="8">
    <source>
        <dbReference type="Proteomes" id="UP001500866"/>
    </source>
</evidence>
<reference evidence="7 8" key="1">
    <citation type="journal article" date="2019" name="Int. J. Syst. Evol. Microbiol.">
        <title>The Global Catalogue of Microorganisms (GCM) 10K type strain sequencing project: providing services to taxonomists for standard genome sequencing and annotation.</title>
        <authorList>
            <consortium name="The Broad Institute Genomics Platform"/>
            <consortium name="The Broad Institute Genome Sequencing Center for Infectious Disease"/>
            <person name="Wu L."/>
            <person name="Ma J."/>
        </authorList>
    </citation>
    <scope>NUCLEOTIDE SEQUENCE [LARGE SCALE GENOMIC DNA]</scope>
    <source>
        <strain evidence="7 8">JCM 15395</strain>
    </source>
</reference>
<dbReference type="Pfam" id="PF01979">
    <property type="entry name" value="Amidohydro_1"/>
    <property type="match status" value="1"/>
</dbReference>
<comment type="caution">
    <text evidence="7">The sequence shown here is derived from an EMBL/GenBank/DDBJ whole genome shotgun (WGS) entry which is preliminary data.</text>
</comment>
<dbReference type="NCBIfam" id="TIGR00221">
    <property type="entry name" value="nagA"/>
    <property type="match status" value="1"/>
</dbReference>
<evidence type="ECO:0000256" key="5">
    <source>
        <dbReference type="PIRNR" id="PIRNR038994"/>
    </source>
</evidence>
<dbReference type="InterPro" id="IPR011059">
    <property type="entry name" value="Metal-dep_hydrolase_composite"/>
</dbReference>
<keyword evidence="8" id="KW-1185">Reference proteome</keyword>
<dbReference type="SUPFAM" id="SSF51338">
    <property type="entry name" value="Composite domain of metallo-dependent hydrolases"/>
    <property type="match status" value="1"/>
</dbReference>
<dbReference type="CDD" id="cd00854">
    <property type="entry name" value="NagA"/>
    <property type="match status" value="1"/>
</dbReference>
<evidence type="ECO:0000256" key="1">
    <source>
        <dbReference type="ARBA" id="ARBA00010716"/>
    </source>
</evidence>
<name>A0ABN1FIH1_9BACI</name>
<organism evidence="7 8">
    <name type="scientific">Virgibacillus siamensis</name>
    <dbReference type="NCBI Taxonomy" id="480071"/>
    <lineage>
        <taxon>Bacteria</taxon>
        <taxon>Bacillati</taxon>
        <taxon>Bacillota</taxon>
        <taxon>Bacilli</taxon>
        <taxon>Bacillales</taxon>
        <taxon>Bacillaceae</taxon>
        <taxon>Virgibacillus</taxon>
    </lineage>
</organism>
<comment type="similarity">
    <text evidence="1 5">Belongs to the metallo-dependent hydrolases superfamily. NagA family.</text>
</comment>
<dbReference type="InterPro" id="IPR003764">
    <property type="entry name" value="GlcNAc_6-P_deAcase"/>
</dbReference>
<proteinExistence type="inferred from homology"/>
<dbReference type="EMBL" id="BAAADS010000001">
    <property type="protein sequence ID" value="GAA0591470.1"/>
    <property type="molecule type" value="Genomic_DNA"/>
</dbReference>
<dbReference type="PANTHER" id="PTHR11113:SF14">
    <property type="entry name" value="N-ACETYLGLUCOSAMINE-6-PHOSPHATE DEACETYLASE"/>
    <property type="match status" value="1"/>
</dbReference>
<dbReference type="SUPFAM" id="SSF51556">
    <property type="entry name" value="Metallo-dependent hydrolases"/>
    <property type="match status" value="1"/>
</dbReference>
<gene>
    <name evidence="7" type="primary">nagA_2</name>
    <name evidence="7" type="ORF">GCM10009001_04460</name>
</gene>